<organism evidence="1 2">
    <name type="scientific">Fusicatenibacter faecihominis</name>
    <dbReference type="NCBI Taxonomy" id="2881276"/>
    <lineage>
        <taxon>Bacteria</taxon>
        <taxon>Bacillati</taxon>
        <taxon>Bacillota</taxon>
        <taxon>Clostridia</taxon>
        <taxon>Lachnospirales</taxon>
        <taxon>Lachnospiraceae</taxon>
        <taxon>Fusicatenibacter</taxon>
    </lineage>
</organism>
<gene>
    <name evidence="1" type="ORF">LKD71_11025</name>
</gene>
<name>A0AAE3J6S9_9FIRM</name>
<evidence type="ECO:0000313" key="1">
    <source>
        <dbReference type="EMBL" id="MCC2190333.1"/>
    </source>
</evidence>
<dbReference type="Proteomes" id="UP001197875">
    <property type="component" value="Unassembled WGS sequence"/>
</dbReference>
<keyword evidence="2" id="KW-1185">Reference proteome</keyword>
<accession>A0AAE3J6S9</accession>
<evidence type="ECO:0000313" key="2">
    <source>
        <dbReference type="Proteomes" id="UP001197875"/>
    </source>
</evidence>
<dbReference type="Pfam" id="PF14196">
    <property type="entry name" value="ATC_hydrolase"/>
    <property type="match status" value="1"/>
</dbReference>
<dbReference type="EMBL" id="JAJEPR010000018">
    <property type="protein sequence ID" value="MCC2190333.1"/>
    <property type="molecule type" value="Genomic_DNA"/>
</dbReference>
<dbReference type="InterPro" id="IPR026002">
    <property type="entry name" value="ATC_hydrolase-like"/>
</dbReference>
<protein>
    <submittedName>
        <fullName evidence="1">L-2-amino-thiazoline-4-carboxylic acid hydrolase</fullName>
    </submittedName>
</protein>
<dbReference type="AlphaFoldDB" id="A0AAE3J6S9"/>
<reference evidence="1 2" key="1">
    <citation type="submission" date="2021-10" db="EMBL/GenBank/DDBJ databases">
        <title>Anaerobic single-cell dispensing facilitates the cultivation of human gut bacteria.</title>
        <authorList>
            <person name="Afrizal A."/>
        </authorList>
    </citation>
    <scope>NUCLEOTIDE SEQUENCE [LARGE SCALE GENOMIC DNA]</scope>
    <source>
        <strain evidence="1 2">CLA-AA-H277</strain>
    </source>
</reference>
<dbReference type="GO" id="GO:0016787">
    <property type="term" value="F:hydrolase activity"/>
    <property type="evidence" value="ECO:0007669"/>
    <property type="project" value="UniProtKB-KW"/>
</dbReference>
<dbReference type="RefSeq" id="WP_227615445.1">
    <property type="nucleotide sequence ID" value="NZ_JAJEPR010000018.1"/>
</dbReference>
<comment type="caution">
    <text evidence="1">The sequence shown here is derived from an EMBL/GenBank/DDBJ whole genome shotgun (WGS) entry which is preliminary data.</text>
</comment>
<keyword evidence="1" id="KW-0378">Hydrolase</keyword>
<sequence length="209" mass="24240">MKYMGMPVALWAVFTRSFRKNLETCFGLNATEAKEVTRKAKVRYKKIIRELPEFEKEDRFKMNIVSCAMIGAFVLSMPKRPDVKTLTNYYRDSSMTPLVSWFFRQSGKLKFSEKDRQQMQKTARLKAADRNPFSWNMDYFEYPDGSGYEARFYKCGICALMKKLGLYDLTPALCHLDYDMSEATGASVFVREYTLASGGPYCDCGYKKK</sequence>
<proteinExistence type="predicted"/>